<keyword evidence="5 6" id="KW-0472">Membrane</keyword>
<comment type="caution">
    <text evidence="7">The sequence shown here is derived from an EMBL/GenBank/DDBJ whole genome shotgun (WGS) entry which is preliminary data.</text>
</comment>
<dbReference type="PANTHER" id="PTHR30250">
    <property type="entry name" value="PST FAMILY PREDICTED COLANIC ACID TRANSPORTER"/>
    <property type="match status" value="1"/>
</dbReference>
<organism evidence="7 8">
    <name type="scientific">Streptococcus oralis</name>
    <dbReference type="NCBI Taxonomy" id="1303"/>
    <lineage>
        <taxon>Bacteria</taxon>
        <taxon>Bacillati</taxon>
        <taxon>Bacillota</taxon>
        <taxon>Bacilli</taxon>
        <taxon>Lactobacillales</taxon>
        <taxon>Streptococcaceae</taxon>
        <taxon>Streptococcus</taxon>
    </lineage>
</organism>
<proteinExistence type="predicted"/>
<feature type="transmembrane region" description="Helical" evidence="6">
    <location>
        <begin position="379"/>
        <end position="399"/>
    </location>
</feature>
<feature type="transmembrane region" description="Helical" evidence="6">
    <location>
        <begin position="405"/>
        <end position="425"/>
    </location>
</feature>
<dbReference type="PATRIC" id="fig|1303.76.peg.1125"/>
<dbReference type="Proteomes" id="UP000070541">
    <property type="component" value="Unassembled WGS sequence"/>
</dbReference>
<evidence type="ECO:0000256" key="4">
    <source>
        <dbReference type="ARBA" id="ARBA00022989"/>
    </source>
</evidence>
<accession>A0A139M923</accession>
<keyword evidence="4 6" id="KW-1133">Transmembrane helix</keyword>
<protein>
    <recommendedName>
        <fullName evidence="9">Polysaccharide biosynthesis protein</fullName>
    </recommendedName>
</protein>
<evidence type="ECO:0008006" key="9">
    <source>
        <dbReference type="Google" id="ProtNLM"/>
    </source>
</evidence>
<feature type="transmembrane region" description="Helical" evidence="6">
    <location>
        <begin position="91"/>
        <end position="114"/>
    </location>
</feature>
<feature type="transmembrane region" description="Helical" evidence="6">
    <location>
        <begin position="156"/>
        <end position="177"/>
    </location>
</feature>
<feature type="transmembrane region" description="Helical" evidence="6">
    <location>
        <begin position="269"/>
        <end position="291"/>
    </location>
</feature>
<reference evidence="7 8" key="1">
    <citation type="submission" date="2016-01" db="EMBL/GenBank/DDBJ databases">
        <title>Highly variable Streptococcus oralis are common among viridans streptococci isolated from primates.</title>
        <authorList>
            <person name="Denapaite D."/>
            <person name="Rieger M."/>
            <person name="Koendgen S."/>
            <person name="Brueckner R."/>
            <person name="Ochigava I."/>
            <person name="Kappeler P."/>
            <person name="Maetz-Rensing K."/>
            <person name="Leendertz F."/>
            <person name="Hakenbeck R."/>
        </authorList>
    </citation>
    <scope>NUCLEOTIDE SEQUENCE [LARGE SCALE GENOMIC DNA]</scope>
    <source>
        <strain evidence="7 8">DD05</strain>
    </source>
</reference>
<keyword evidence="2" id="KW-1003">Cell membrane</keyword>
<dbReference type="InterPro" id="IPR050833">
    <property type="entry name" value="Poly_Biosynth_Transport"/>
</dbReference>
<feature type="transmembrane region" description="Helical" evidence="6">
    <location>
        <begin position="437"/>
        <end position="457"/>
    </location>
</feature>
<evidence type="ECO:0000313" key="7">
    <source>
        <dbReference type="EMBL" id="KXT60200.1"/>
    </source>
</evidence>
<dbReference type="RefSeq" id="WP_061417598.1">
    <property type="nucleotide sequence ID" value="NZ_KQ969037.1"/>
</dbReference>
<evidence type="ECO:0000256" key="6">
    <source>
        <dbReference type="SAM" id="Phobius"/>
    </source>
</evidence>
<evidence type="ECO:0000256" key="1">
    <source>
        <dbReference type="ARBA" id="ARBA00004651"/>
    </source>
</evidence>
<name>A0A139M923_STROR</name>
<comment type="subcellular location">
    <subcellularLocation>
        <location evidence="1">Cell membrane</location>
        <topology evidence="1">Multi-pass membrane protein</topology>
    </subcellularLocation>
</comment>
<evidence type="ECO:0000256" key="5">
    <source>
        <dbReference type="ARBA" id="ARBA00023136"/>
    </source>
</evidence>
<evidence type="ECO:0000256" key="2">
    <source>
        <dbReference type="ARBA" id="ARBA00022475"/>
    </source>
</evidence>
<feature type="transmembrane region" description="Helical" evidence="6">
    <location>
        <begin position="126"/>
        <end position="144"/>
    </location>
</feature>
<sequence>MSRVKNSFFNILAGIVGTIISSVLAFIVRTVFIRVLGETYLGFNGLYTNILTVLSLAELGIGSSIAYLMYKPLAEKDGDKLAQVVQFYKKIYRVIGIIILILGLCLVPFLPVIVNLKNAEDLNYTALYLLYLADTVSTYLFFAYKRGVLVADQKVYVANIFDIIITTILSILQIITLMIFKDFYLYIILKIAKNLTLNLVISLKVDKMYPSIHKFKGIAPLPKMERRLVWKNVYATSVRQIFNELMNSTDSIVISIVLGIVMVGKYSNYAYILSIVYIFFGGIFNPIQASIGNLSLSASIEKKNEIFNRLRFINFFFLSFCSSCLLVLVNPFITIWIGENYTLSFTGVIAIVGMLFVRQTGNCTTIFRLGEGYFRDYHFSPLIAGILNLVVSVILVNYIGIAGVFVGTMLGFGFQFILVDTIVTYKKVLSRPLSEFYLKWLQTILLTVGLCIASYYLSRLVRVNSIYDLILLFIVVIGFNFFALCFIYWRNDDFQYFIQLVKNFIKKLEEKNHD</sequence>
<feature type="transmembrane region" description="Helical" evidence="6">
    <location>
        <begin position="245"/>
        <end position="263"/>
    </location>
</feature>
<feature type="transmembrane region" description="Helical" evidence="6">
    <location>
        <begin position="7"/>
        <end position="27"/>
    </location>
</feature>
<evidence type="ECO:0000256" key="3">
    <source>
        <dbReference type="ARBA" id="ARBA00022692"/>
    </source>
</evidence>
<feature type="transmembrane region" description="Helical" evidence="6">
    <location>
        <begin position="183"/>
        <end position="201"/>
    </location>
</feature>
<feature type="transmembrane region" description="Helical" evidence="6">
    <location>
        <begin position="469"/>
        <end position="489"/>
    </location>
</feature>
<dbReference type="EMBL" id="LQOG01000030">
    <property type="protein sequence ID" value="KXT60200.1"/>
    <property type="molecule type" value="Genomic_DNA"/>
</dbReference>
<dbReference type="PANTHER" id="PTHR30250:SF11">
    <property type="entry name" value="O-ANTIGEN TRANSPORTER-RELATED"/>
    <property type="match status" value="1"/>
</dbReference>
<evidence type="ECO:0000313" key="8">
    <source>
        <dbReference type="Proteomes" id="UP000070541"/>
    </source>
</evidence>
<feature type="transmembrane region" description="Helical" evidence="6">
    <location>
        <begin position="312"/>
        <end position="335"/>
    </location>
</feature>
<gene>
    <name evidence="7" type="ORF">SORDD05_01079</name>
</gene>
<feature type="transmembrane region" description="Helical" evidence="6">
    <location>
        <begin position="47"/>
        <end position="70"/>
    </location>
</feature>
<dbReference type="AlphaFoldDB" id="A0A139M923"/>
<dbReference type="GO" id="GO:0005886">
    <property type="term" value="C:plasma membrane"/>
    <property type="evidence" value="ECO:0007669"/>
    <property type="project" value="UniProtKB-SubCell"/>
</dbReference>
<keyword evidence="3 6" id="KW-0812">Transmembrane</keyword>